<feature type="transmembrane region" description="Helical" evidence="6">
    <location>
        <begin position="167"/>
        <end position="185"/>
    </location>
</feature>
<feature type="transmembrane region" description="Helical" evidence="6">
    <location>
        <begin position="129"/>
        <end position="155"/>
    </location>
</feature>
<keyword evidence="8" id="KW-1185">Reference proteome</keyword>
<evidence type="ECO:0000256" key="6">
    <source>
        <dbReference type="SAM" id="Phobius"/>
    </source>
</evidence>
<sequence>MFDSRYHKSKQFFFVIIKLSIVFGVGYFIYLKLLKNEHLDFDTFITILNKNGLFSFENVFFLIFLSCFNWFFEILKWQNLVKSIKPISFFSALEQSLGGLTASLITPNRIGEYGAKAIYFKKSYRKQIVLLNFIGNTAQMTVTTIFGSLAFILFINNYNIGISTYKLILFSIIIVSIGIFAFLSLKRIPIHIKGFSITRIITFIKKEVSVEIHLKNFSFSLIRYVIFSFQFYYLLLFFNIDIDYFTAMTAICSMYILASIIPSLALFDVVIKSGAAVFIFSYLGIDEFIILSITTLMWLLNFILPSVFGSYFVINFNLPKSKR</sequence>
<keyword evidence="5 6" id="KW-0472">Membrane</keyword>
<proteinExistence type="predicted"/>
<dbReference type="Proteomes" id="UP000778797">
    <property type="component" value="Unassembled WGS sequence"/>
</dbReference>
<comment type="caution">
    <text evidence="7">The sequence shown here is derived from an EMBL/GenBank/DDBJ whole genome shotgun (WGS) entry which is preliminary data.</text>
</comment>
<dbReference type="Pfam" id="PF03706">
    <property type="entry name" value="LPG_synthase_TM"/>
    <property type="match status" value="1"/>
</dbReference>
<evidence type="ECO:0000256" key="1">
    <source>
        <dbReference type="ARBA" id="ARBA00004651"/>
    </source>
</evidence>
<evidence type="ECO:0000313" key="7">
    <source>
        <dbReference type="EMBL" id="MCC1483080.1"/>
    </source>
</evidence>
<dbReference type="EMBL" id="JAFMPT010000001">
    <property type="protein sequence ID" value="MCC1483080.1"/>
    <property type="molecule type" value="Genomic_DNA"/>
</dbReference>
<evidence type="ECO:0000256" key="4">
    <source>
        <dbReference type="ARBA" id="ARBA00022989"/>
    </source>
</evidence>
<comment type="subcellular location">
    <subcellularLocation>
        <location evidence="1">Cell membrane</location>
        <topology evidence="1">Multi-pass membrane protein</topology>
    </subcellularLocation>
</comment>
<protein>
    <submittedName>
        <fullName evidence="7">Flippase-like domain-containing protein</fullName>
    </submittedName>
</protein>
<evidence type="ECO:0000256" key="3">
    <source>
        <dbReference type="ARBA" id="ARBA00022692"/>
    </source>
</evidence>
<feature type="transmembrane region" description="Helical" evidence="6">
    <location>
        <begin position="299"/>
        <end position="318"/>
    </location>
</feature>
<gene>
    <name evidence="7" type="ORF">J1C55_00630</name>
</gene>
<keyword evidence="4 6" id="KW-1133">Transmembrane helix</keyword>
<evidence type="ECO:0000256" key="2">
    <source>
        <dbReference type="ARBA" id="ARBA00022475"/>
    </source>
</evidence>
<reference evidence="7" key="2">
    <citation type="submission" date="2021-10" db="EMBL/GenBank/DDBJ databases">
        <title>Genome of Winogradskyella sp. E313.</title>
        <authorList>
            <person name="Zhou Y."/>
        </authorList>
    </citation>
    <scope>NUCLEOTIDE SEQUENCE</scope>
    <source>
        <strain evidence="7">E313</strain>
    </source>
</reference>
<feature type="transmembrane region" description="Helical" evidence="6">
    <location>
        <begin position="12"/>
        <end position="33"/>
    </location>
</feature>
<organism evidence="7 8">
    <name type="scientific">Winogradskyella immobilis</name>
    <dbReference type="NCBI Taxonomy" id="2816852"/>
    <lineage>
        <taxon>Bacteria</taxon>
        <taxon>Pseudomonadati</taxon>
        <taxon>Bacteroidota</taxon>
        <taxon>Flavobacteriia</taxon>
        <taxon>Flavobacteriales</taxon>
        <taxon>Flavobacteriaceae</taxon>
        <taxon>Winogradskyella</taxon>
    </lineage>
</organism>
<name>A0ABS8EKI4_9FLAO</name>
<feature type="transmembrane region" description="Helical" evidence="6">
    <location>
        <begin position="53"/>
        <end position="72"/>
    </location>
</feature>
<accession>A0ABS8EKI4</accession>
<feature type="transmembrane region" description="Helical" evidence="6">
    <location>
        <begin position="274"/>
        <end position="293"/>
    </location>
</feature>
<reference evidence="7" key="1">
    <citation type="submission" date="2021-03" db="EMBL/GenBank/DDBJ databases">
        <authorList>
            <person name="Ping X."/>
        </authorList>
    </citation>
    <scope>NUCLEOTIDE SEQUENCE</scope>
    <source>
        <strain evidence="7">E313</strain>
    </source>
</reference>
<evidence type="ECO:0000313" key="8">
    <source>
        <dbReference type="Proteomes" id="UP000778797"/>
    </source>
</evidence>
<dbReference type="InterPro" id="IPR022791">
    <property type="entry name" value="L-PG_synthase/AglD"/>
</dbReference>
<keyword evidence="2" id="KW-1003">Cell membrane</keyword>
<evidence type="ECO:0000256" key="5">
    <source>
        <dbReference type="ARBA" id="ARBA00023136"/>
    </source>
</evidence>
<keyword evidence="3 6" id="KW-0812">Transmembrane</keyword>
<dbReference type="RefSeq" id="WP_227475496.1">
    <property type="nucleotide sequence ID" value="NZ_JAFMPT010000001.1"/>
</dbReference>
<feature type="transmembrane region" description="Helical" evidence="6">
    <location>
        <begin position="244"/>
        <end position="267"/>
    </location>
</feature>
<feature type="transmembrane region" description="Helical" evidence="6">
    <location>
        <begin position="221"/>
        <end position="238"/>
    </location>
</feature>